<dbReference type="InterPro" id="IPR029063">
    <property type="entry name" value="SAM-dependent_MTases_sf"/>
</dbReference>
<dbReference type="Pfam" id="PF08241">
    <property type="entry name" value="Methyltransf_11"/>
    <property type="match status" value="1"/>
</dbReference>
<dbReference type="Proteomes" id="UP001597368">
    <property type="component" value="Unassembled WGS sequence"/>
</dbReference>
<evidence type="ECO:0000313" key="3">
    <source>
        <dbReference type="Proteomes" id="UP001597368"/>
    </source>
</evidence>
<dbReference type="RefSeq" id="WP_379577108.1">
    <property type="nucleotide sequence ID" value="NZ_JBHUFV010000051.1"/>
</dbReference>
<organism evidence="2 3">
    <name type="scientific">Nonomuraea mangrovi</name>
    <dbReference type="NCBI Taxonomy" id="2316207"/>
    <lineage>
        <taxon>Bacteria</taxon>
        <taxon>Bacillati</taxon>
        <taxon>Actinomycetota</taxon>
        <taxon>Actinomycetes</taxon>
        <taxon>Streptosporangiales</taxon>
        <taxon>Streptosporangiaceae</taxon>
        <taxon>Nonomuraea</taxon>
    </lineage>
</organism>
<sequence length="223" mass="24365">MASFARYDGLADWYEEYNAPAAAANQDAIRELMGPGDGLCLDLGCGGGQYFETIRSTGRKVVGLDYSADQLRIARGRDADLLVRADAAALPFGDGVFSAVTALWVSSDVDDFAAVVKEAARVLTPGGLLAYYGVHPCFNGPHTQTREDGARIVHPVYRATGWHHDAPWWGNNIRRRVGMRHQTLPDLLNAFLEAGLAISRVTEPRTEPVPWVLAIRAHRPHTS</sequence>
<dbReference type="SUPFAM" id="SSF53335">
    <property type="entry name" value="S-adenosyl-L-methionine-dependent methyltransferases"/>
    <property type="match status" value="1"/>
</dbReference>
<keyword evidence="2" id="KW-0808">Transferase</keyword>
<evidence type="ECO:0000259" key="1">
    <source>
        <dbReference type="Pfam" id="PF08241"/>
    </source>
</evidence>
<reference evidence="3" key="1">
    <citation type="journal article" date="2019" name="Int. J. Syst. Evol. Microbiol.">
        <title>The Global Catalogue of Microorganisms (GCM) 10K type strain sequencing project: providing services to taxonomists for standard genome sequencing and annotation.</title>
        <authorList>
            <consortium name="The Broad Institute Genomics Platform"/>
            <consortium name="The Broad Institute Genome Sequencing Center for Infectious Disease"/>
            <person name="Wu L."/>
            <person name="Ma J."/>
        </authorList>
    </citation>
    <scope>NUCLEOTIDE SEQUENCE [LARGE SCALE GENOMIC DNA]</scope>
    <source>
        <strain evidence="3">ICMP 6774ER</strain>
    </source>
</reference>
<keyword evidence="2" id="KW-0489">Methyltransferase</keyword>
<accession>A0ABW4T6S5</accession>
<evidence type="ECO:0000313" key="2">
    <source>
        <dbReference type="EMBL" id="MFD1936642.1"/>
    </source>
</evidence>
<comment type="caution">
    <text evidence="2">The sequence shown here is derived from an EMBL/GenBank/DDBJ whole genome shotgun (WGS) entry which is preliminary data.</text>
</comment>
<dbReference type="PANTHER" id="PTHR42912">
    <property type="entry name" value="METHYLTRANSFERASE"/>
    <property type="match status" value="1"/>
</dbReference>
<dbReference type="GO" id="GO:0032259">
    <property type="term" value="P:methylation"/>
    <property type="evidence" value="ECO:0007669"/>
    <property type="project" value="UniProtKB-KW"/>
</dbReference>
<name>A0ABW4T6S5_9ACTN</name>
<protein>
    <submittedName>
        <fullName evidence="2">Class I SAM-dependent methyltransferase</fullName>
        <ecNumber evidence="2">2.1.1.-</ecNumber>
    </submittedName>
</protein>
<dbReference type="Gene3D" id="3.40.50.150">
    <property type="entry name" value="Vaccinia Virus protein VP39"/>
    <property type="match status" value="1"/>
</dbReference>
<keyword evidence="3" id="KW-1185">Reference proteome</keyword>
<dbReference type="InterPro" id="IPR050508">
    <property type="entry name" value="Methyltransf_Superfamily"/>
</dbReference>
<feature type="domain" description="Methyltransferase type 11" evidence="1">
    <location>
        <begin position="41"/>
        <end position="130"/>
    </location>
</feature>
<dbReference type="EMBL" id="JBHUFV010000051">
    <property type="protein sequence ID" value="MFD1936642.1"/>
    <property type="molecule type" value="Genomic_DNA"/>
</dbReference>
<dbReference type="EC" id="2.1.1.-" evidence="2"/>
<proteinExistence type="predicted"/>
<dbReference type="InterPro" id="IPR013216">
    <property type="entry name" value="Methyltransf_11"/>
</dbReference>
<dbReference type="GO" id="GO:0008168">
    <property type="term" value="F:methyltransferase activity"/>
    <property type="evidence" value="ECO:0007669"/>
    <property type="project" value="UniProtKB-KW"/>
</dbReference>
<dbReference type="PANTHER" id="PTHR42912:SF80">
    <property type="entry name" value="METHYLTRANSFERASE DOMAIN-CONTAINING PROTEIN"/>
    <property type="match status" value="1"/>
</dbReference>
<dbReference type="CDD" id="cd02440">
    <property type="entry name" value="AdoMet_MTases"/>
    <property type="match status" value="1"/>
</dbReference>
<gene>
    <name evidence="2" type="ORF">ACFSKW_34735</name>
</gene>